<dbReference type="CDD" id="cd06171">
    <property type="entry name" value="Sigma70_r4"/>
    <property type="match status" value="1"/>
</dbReference>
<dbReference type="InterPro" id="IPR013324">
    <property type="entry name" value="RNA_pol_sigma_r3/r4-like"/>
</dbReference>
<keyword evidence="8" id="KW-1185">Reference proteome</keyword>
<dbReference type="InterPro" id="IPR014284">
    <property type="entry name" value="RNA_pol_sigma-70_dom"/>
</dbReference>
<dbReference type="Pfam" id="PF08281">
    <property type="entry name" value="Sigma70_r4_2"/>
    <property type="match status" value="1"/>
</dbReference>
<evidence type="ECO:0000256" key="3">
    <source>
        <dbReference type="ARBA" id="ARBA00023082"/>
    </source>
</evidence>
<comment type="similarity">
    <text evidence="1">Belongs to the sigma-70 factor family. ECF subfamily.</text>
</comment>
<dbReference type="InterPro" id="IPR039425">
    <property type="entry name" value="RNA_pol_sigma-70-like"/>
</dbReference>
<evidence type="ECO:0000313" key="7">
    <source>
        <dbReference type="EMBL" id="MBT1685907.1"/>
    </source>
</evidence>
<dbReference type="NCBIfam" id="TIGR02937">
    <property type="entry name" value="sigma70-ECF"/>
    <property type="match status" value="1"/>
</dbReference>
<dbReference type="Gene3D" id="1.10.10.10">
    <property type="entry name" value="Winged helix-like DNA-binding domain superfamily/Winged helix DNA-binding domain"/>
    <property type="match status" value="1"/>
</dbReference>
<dbReference type="InterPro" id="IPR013325">
    <property type="entry name" value="RNA_pol_sigma_r2"/>
</dbReference>
<evidence type="ECO:0000313" key="8">
    <source>
        <dbReference type="Proteomes" id="UP001319180"/>
    </source>
</evidence>
<feature type="domain" description="RNA polymerase sigma-70 region 2" evidence="5">
    <location>
        <begin position="25"/>
        <end position="91"/>
    </location>
</feature>
<keyword evidence="4" id="KW-0804">Transcription</keyword>
<dbReference type="GO" id="GO:0016987">
    <property type="term" value="F:sigma factor activity"/>
    <property type="evidence" value="ECO:0007669"/>
    <property type="project" value="UniProtKB-KW"/>
</dbReference>
<dbReference type="GO" id="GO:0003677">
    <property type="term" value="F:DNA binding"/>
    <property type="evidence" value="ECO:0007669"/>
    <property type="project" value="InterPro"/>
</dbReference>
<dbReference type="RefSeq" id="WP_254089158.1">
    <property type="nucleotide sequence ID" value="NZ_JAHESC010000005.1"/>
</dbReference>
<dbReference type="AlphaFoldDB" id="A0AAP2D6B4"/>
<sequence length="185" mass="21465">MEDPQQLNAIIQRCLKGDRESQKVLYEHFYGYAMSICLRYTRSREEAREILNDGFMKVFTRLHQHEDQSSFKAWLRRIMINTAIDQYRKSGKHELHQDLDAVAAQVASVHGDALDTLSYGELVMMVQQLTPAYRTVFNLYVIDGYTHEEIAAQMGISVGTSKSNLFKAREQLRTLLKRINVKKYA</sequence>
<dbReference type="Pfam" id="PF04542">
    <property type="entry name" value="Sigma70_r2"/>
    <property type="match status" value="1"/>
</dbReference>
<feature type="domain" description="RNA polymerase sigma factor 70 region 4 type 2" evidence="6">
    <location>
        <begin position="121"/>
        <end position="172"/>
    </location>
</feature>
<evidence type="ECO:0000256" key="2">
    <source>
        <dbReference type="ARBA" id="ARBA00023015"/>
    </source>
</evidence>
<keyword evidence="3" id="KW-0731">Sigma factor</keyword>
<dbReference type="Proteomes" id="UP001319180">
    <property type="component" value="Unassembled WGS sequence"/>
</dbReference>
<accession>A0AAP2D6B4</accession>
<dbReference type="InterPro" id="IPR013249">
    <property type="entry name" value="RNA_pol_sigma70_r4_t2"/>
</dbReference>
<dbReference type="SUPFAM" id="SSF88659">
    <property type="entry name" value="Sigma3 and sigma4 domains of RNA polymerase sigma factors"/>
    <property type="match status" value="1"/>
</dbReference>
<keyword evidence="2" id="KW-0805">Transcription regulation</keyword>
<dbReference type="InterPro" id="IPR007627">
    <property type="entry name" value="RNA_pol_sigma70_r2"/>
</dbReference>
<dbReference type="PANTHER" id="PTHR43133:SF46">
    <property type="entry name" value="RNA POLYMERASE SIGMA-70 FACTOR ECF SUBFAMILY"/>
    <property type="match status" value="1"/>
</dbReference>
<dbReference type="Gene3D" id="1.10.1740.10">
    <property type="match status" value="1"/>
</dbReference>
<dbReference type="EMBL" id="JAHESC010000005">
    <property type="protein sequence ID" value="MBT1685907.1"/>
    <property type="molecule type" value="Genomic_DNA"/>
</dbReference>
<dbReference type="PANTHER" id="PTHR43133">
    <property type="entry name" value="RNA POLYMERASE ECF-TYPE SIGMA FACTO"/>
    <property type="match status" value="1"/>
</dbReference>
<reference evidence="7 8" key="1">
    <citation type="submission" date="2021-05" db="EMBL/GenBank/DDBJ databases">
        <title>A Polyphasic approach of four new species of the genus Ohtaekwangia: Ohtaekwangia histidinii sp. nov., Ohtaekwangia cretensis sp. nov., Ohtaekwangia indiensis sp. nov., Ohtaekwangia reichenbachii sp. nov. from diverse environment.</title>
        <authorList>
            <person name="Octaviana S."/>
        </authorList>
    </citation>
    <scope>NUCLEOTIDE SEQUENCE [LARGE SCALE GENOMIC DNA]</scope>
    <source>
        <strain evidence="7 8">PWU37</strain>
    </source>
</reference>
<dbReference type="SUPFAM" id="SSF88946">
    <property type="entry name" value="Sigma2 domain of RNA polymerase sigma factors"/>
    <property type="match status" value="1"/>
</dbReference>
<organism evidence="7 8">
    <name type="scientific">Dawidia soli</name>
    <dbReference type="NCBI Taxonomy" id="2782352"/>
    <lineage>
        <taxon>Bacteria</taxon>
        <taxon>Pseudomonadati</taxon>
        <taxon>Bacteroidota</taxon>
        <taxon>Cytophagia</taxon>
        <taxon>Cytophagales</taxon>
        <taxon>Chryseotaleaceae</taxon>
        <taxon>Dawidia</taxon>
    </lineage>
</organism>
<evidence type="ECO:0000259" key="6">
    <source>
        <dbReference type="Pfam" id="PF08281"/>
    </source>
</evidence>
<evidence type="ECO:0000256" key="4">
    <source>
        <dbReference type="ARBA" id="ARBA00023163"/>
    </source>
</evidence>
<evidence type="ECO:0000259" key="5">
    <source>
        <dbReference type="Pfam" id="PF04542"/>
    </source>
</evidence>
<protein>
    <submittedName>
        <fullName evidence="7">RNA polymerase sigma factor</fullName>
    </submittedName>
</protein>
<proteinExistence type="inferred from homology"/>
<gene>
    <name evidence="7" type="ORF">KK078_05035</name>
</gene>
<dbReference type="InterPro" id="IPR036388">
    <property type="entry name" value="WH-like_DNA-bd_sf"/>
</dbReference>
<name>A0AAP2D6B4_9BACT</name>
<evidence type="ECO:0000256" key="1">
    <source>
        <dbReference type="ARBA" id="ARBA00010641"/>
    </source>
</evidence>
<comment type="caution">
    <text evidence="7">The sequence shown here is derived from an EMBL/GenBank/DDBJ whole genome shotgun (WGS) entry which is preliminary data.</text>
</comment>
<dbReference type="GO" id="GO:0006352">
    <property type="term" value="P:DNA-templated transcription initiation"/>
    <property type="evidence" value="ECO:0007669"/>
    <property type="project" value="InterPro"/>
</dbReference>